<evidence type="ECO:0008006" key="3">
    <source>
        <dbReference type="Google" id="ProtNLM"/>
    </source>
</evidence>
<proteinExistence type="predicted"/>
<keyword evidence="2" id="KW-1185">Reference proteome</keyword>
<dbReference type="KEGG" id="ehx:EMIHUDRAFT_227555"/>
<dbReference type="Gene3D" id="3.40.50.1820">
    <property type="entry name" value="alpha/beta hydrolase"/>
    <property type="match status" value="1"/>
</dbReference>
<dbReference type="EnsemblProtists" id="EOD25858">
    <property type="protein sequence ID" value="EOD25858"/>
    <property type="gene ID" value="EMIHUDRAFT_206052"/>
</dbReference>
<dbReference type="RefSeq" id="XP_005778287.1">
    <property type="nucleotide sequence ID" value="XM_005778230.1"/>
</dbReference>
<reference evidence="1" key="2">
    <citation type="submission" date="2024-10" db="UniProtKB">
        <authorList>
            <consortium name="EnsemblProtists"/>
        </authorList>
    </citation>
    <scope>IDENTIFICATION</scope>
</reference>
<evidence type="ECO:0000313" key="1">
    <source>
        <dbReference type="EnsemblProtists" id="EOD25858"/>
    </source>
</evidence>
<reference evidence="2" key="1">
    <citation type="journal article" date="2013" name="Nature">
        <title>Pan genome of the phytoplankton Emiliania underpins its global distribution.</title>
        <authorList>
            <person name="Read B.A."/>
            <person name="Kegel J."/>
            <person name="Klute M.J."/>
            <person name="Kuo A."/>
            <person name="Lefebvre S.C."/>
            <person name="Maumus F."/>
            <person name="Mayer C."/>
            <person name="Miller J."/>
            <person name="Monier A."/>
            <person name="Salamov A."/>
            <person name="Young J."/>
            <person name="Aguilar M."/>
            <person name="Claverie J.M."/>
            <person name="Frickenhaus S."/>
            <person name="Gonzalez K."/>
            <person name="Herman E.K."/>
            <person name="Lin Y.C."/>
            <person name="Napier J."/>
            <person name="Ogata H."/>
            <person name="Sarno A.F."/>
            <person name="Shmutz J."/>
            <person name="Schroeder D."/>
            <person name="de Vargas C."/>
            <person name="Verret F."/>
            <person name="von Dassow P."/>
            <person name="Valentin K."/>
            <person name="Van de Peer Y."/>
            <person name="Wheeler G."/>
            <person name="Dacks J.B."/>
            <person name="Delwiche C.F."/>
            <person name="Dyhrman S.T."/>
            <person name="Glockner G."/>
            <person name="John U."/>
            <person name="Richards T."/>
            <person name="Worden A.Z."/>
            <person name="Zhang X."/>
            <person name="Grigoriev I.V."/>
            <person name="Allen A.E."/>
            <person name="Bidle K."/>
            <person name="Borodovsky M."/>
            <person name="Bowler C."/>
            <person name="Brownlee C."/>
            <person name="Cock J.M."/>
            <person name="Elias M."/>
            <person name="Gladyshev V.N."/>
            <person name="Groth M."/>
            <person name="Guda C."/>
            <person name="Hadaegh A."/>
            <person name="Iglesias-Rodriguez M.D."/>
            <person name="Jenkins J."/>
            <person name="Jones B.M."/>
            <person name="Lawson T."/>
            <person name="Leese F."/>
            <person name="Lindquist E."/>
            <person name="Lobanov A."/>
            <person name="Lomsadze A."/>
            <person name="Malik S.B."/>
            <person name="Marsh M.E."/>
            <person name="Mackinder L."/>
            <person name="Mock T."/>
            <person name="Mueller-Roeber B."/>
            <person name="Pagarete A."/>
            <person name="Parker M."/>
            <person name="Probert I."/>
            <person name="Quesneville H."/>
            <person name="Raines C."/>
            <person name="Rensing S.A."/>
            <person name="Riano-Pachon D.M."/>
            <person name="Richier S."/>
            <person name="Rokitta S."/>
            <person name="Shiraiwa Y."/>
            <person name="Soanes D.M."/>
            <person name="van der Giezen M."/>
            <person name="Wahlund T.M."/>
            <person name="Williams B."/>
            <person name="Wilson W."/>
            <person name="Wolfe G."/>
            <person name="Wurch L.L."/>
        </authorList>
    </citation>
    <scope>NUCLEOTIDE SEQUENCE</scope>
</reference>
<dbReference type="GeneID" id="17280520"/>
<evidence type="ECO:0000313" key="2">
    <source>
        <dbReference type="Proteomes" id="UP000013827"/>
    </source>
</evidence>
<dbReference type="AlphaFoldDB" id="A0A0D3JQS3"/>
<dbReference type="GeneID" id="17271404"/>
<dbReference type="Proteomes" id="UP000013827">
    <property type="component" value="Unassembled WGS sequence"/>
</dbReference>
<name>A0A0D3JQS3_EMIH1</name>
<dbReference type="SUPFAM" id="SSF53474">
    <property type="entry name" value="alpha/beta-Hydrolases"/>
    <property type="match status" value="1"/>
</dbReference>
<dbReference type="PaxDb" id="2903-EOD25858"/>
<accession>A0A0D3JQS3</accession>
<protein>
    <recommendedName>
        <fullName evidence="3">Fungal lipase-like domain-containing protein</fullName>
    </recommendedName>
</protein>
<dbReference type="EnsemblProtists" id="EOD35252">
    <property type="protein sequence ID" value="EOD35252"/>
    <property type="gene ID" value="EMIHUDRAFT_227555"/>
</dbReference>
<dbReference type="KEGG" id="ehx:EMIHUDRAFT_206052"/>
<dbReference type="HOGENOM" id="CLU_1263563_0_0_1"/>
<sequence length="219" mass="24012">MAALKASYPGCGVLADLNVGVGAASGWEWERLILSGHSQGAVHAARLSQRHRVGRAIFFSSPCAMFNDELAWMSGPFATPADRLFGLTSVADMTCPWDSRGWNLLFGVNQVGVRRQWARIGITDLLEVNERTPLASYSPGNSHGIYLAMKRAIGCLYVDGHTETVYDLLPPCWYDRKRTWGLLFGWRTTANSPAQAAKNRVVRGPMYGPVAAPAMRPSE</sequence>
<dbReference type="RefSeq" id="XP_005787681.1">
    <property type="nucleotide sequence ID" value="XM_005787624.1"/>
</dbReference>
<organism evidence="1 2">
    <name type="scientific">Emiliania huxleyi (strain CCMP1516)</name>
    <dbReference type="NCBI Taxonomy" id="280463"/>
    <lineage>
        <taxon>Eukaryota</taxon>
        <taxon>Haptista</taxon>
        <taxon>Haptophyta</taxon>
        <taxon>Prymnesiophyceae</taxon>
        <taxon>Isochrysidales</taxon>
        <taxon>Noelaerhabdaceae</taxon>
        <taxon>Emiliania</taxon>
    </lineage>
</organism>
<dbReference type="InterPro" id="IPR029058">
    <property type="entry name" value="AB_hydrolase_fold"/>
</dbReference>